<protein>
    <recommendedName>
        <fullName evidence="4">Lipoprotein LprG</fullName>
    </recommendedName>
</protein>
<feature type="signal peptide" evidence="1">
    <location>
        <begin position="1"/>
        <end position="25"/>
    </location>
</feature>
<evidence type="ECO:0000313" key="3">
    <source>
        <dbReference type="Proteomes" id="UP001268542"/>
    </source>
</evidence>
<comment type="caution">
    <text evidence="2">The sequence shown here is derived from an EMBL/GenBank/DDBJ whole genome shotgun (WGS) entry which is preliminary data.</text>
</comment>
<dbReference type="PROSITE" id="PS51257">
    <property type="entry name" value="PROKAR_LIPOPROTEIN"/>
    <property type="match status" value="1"/>
</dbReference>
<reference evidence="2 3" key="1">
    <citation type="submission" date="2023-08" db="EMBL/GenBank/DDBJ databases">
        <title>Nocardioides seae sp. nov., a bacterium isolated from a soil.</title>
        <authorList>
            <person name="Wang X."/>
        </authorList>
    </citation>
    <scope>NUCLEOTIDE SEQUENCE [LARGE SCALE GENOMIC DNA]</scope>
    <source>
        <strain evidence="2 3">YZH12</strain>
    </source>
</reference>
<dbReference type="EMBL" id="JAVYII010000002">
    <property type="protein sequence ID" value="MDT9592621.1"/>
    <property type="molecule type" value="Genomic_DNA"/>
</dbReference>
<keyword evidence="3" id="KW-1185">Reference proteome</keyword>
<proteinExistence type="predicted"/>
<dbReference type="RefSeq" id="WP_315732044.1">
    <property type="nucleotide sequence ID" value="NZ_JAVYII010000002.1"/>
</dbReference>
<dbReference type="Gene3D" id="2.50.20.20">
    <property type="match status" value="1"/>
</dbReference>
<sequence length="271" mass="28172">MRSLRPRRSLAAVSLGLLAALTLTACGEDSASEAGTGTRDDDRTVERAANGEEISVAELEEVLATAFDVESAAVEVTVDAGGMVVTQTGVVAFDPENPRMRLESEEAGEVLLVDGILYTSAGPGSGEFVAMDLDDPDNPFGATMSALTDPEASSAALTAAAVSVVALDPADIDGGGAEAYRIVLDTAAMFEAVDAPELQQLVDPDALPEETVQTIVLDDQGRVVRMVQEMPATDVTPEITTTTTYSEFGVEVDVEAPADAIPFDEFAAQSL</sequence>
<dbReference type="Proteomes" id="UP001268542">
    <property type="component" value="Unassembled WGS sequence"/>
</dbReference>
<evidence type="ECO:0008006" key="4">
    <source>
        <dbReference type="Google" id="ProtNLM"/>
    </source>
</evidence>
<feature type="chain" id="PRO_5045725307" description="Lipoprotein LprG" evidence="1">
    <location>
        <begin position="26"/>
        <end position="271"/>
    </location>
</feature>
<keyword evidence="1" id="KW-0732">Signal</keyword>
<gene>
    <name evidence="2" type="ORF">RDV89_06065</name>
</gene>
<accession>A0ABU3PTS2</accession>
<organism evidence="2 3">
    <name type="scientific">Nocardioides imazamoxiresistens</name>
    <dbReference type="NCBI Taxonomy" id="3231893"/>
    <lineage>
        <taxon>Bacteria</taxon>
        <taxon>Bacillati</taxon>
        <taxon>Actinomycetota</taxon>
        <taxon>Actinomycetes</taxon>
        <taxon>Propionibacteriales</taxon>
        <taxon>Nocardioidaceae</taxon>
        <taxon>Nocardioides</taxon>
    </lineage>
</organism>
<evidence type="ECO:0000313" key="2">
    <source>
        <dbReference type="EMBL" id="MDT9592621.1"/>
    </source>
</evidence>
<evidence type="ECO:0000256" key="1">
    <source>
        <dbReference type="SAM" id="SignalP"/>
    </source>
</evidence>
<name>A0ABU3PTS2_9ACTN</name>